<dbReference type="InterPro" id="IPR011705">
    <property type="entry name" value="BACK"/>
</dbReference>
<dbReference type="AlphaFoldDB" id="A0A835THY4"/>
<dbReference type="SUPFAM" id="SSF54695">
    <property type="entry name" value="POZ domain"/>
    <property type="match status" value="2"/>
</dbReference>
<dbReference type="SMART" id="SM00875">
    <property type="entry name" value="BACK"/>
    <property type="match status" value="1"/>
</dbReference>
<dbReference type="PANTHER" id="PTHR47457:SF1">
    <property type="entry name" value="BTB DOMAIN-CONTAINING PROTEIN-RELATED"/>
    <property type="match status" value="1"/>
</dbReference>
<comment type="function">
    <text evidence="1">May act as a substrate-specific adapter of an E3 ubiquitin-protein ligase complex (CUL3-RBX1-BTB) which mediates the ubiquitination and subsequent proteasomal degradation of target proteins.</text>
</comment>
<dbReference type="PROSITE" id="PS50097">
    <property type="entry name" value="BTB"/>
    <property type="match status" value="2"/>
</dbReference>
<keyword evidence="5" id="KW-1185">Reference proteome</keyword>
<evidence type="ECO:0000256" key="2">
    <source>
        <dbReference type="ARBA" id="ARBA00004906"/>
    </source>
</evidence>
<dbReference type="PANTHER" id="PTHR47457">
    <property type="entry name" value="OS05G0345500 PROTEIN"/>
    <property type="match status" value="1"/>
</dbReference>
<dbReference type="Pfam" id="PF00754">
    <property type="entry name" value="F5_F8_type_C"/>
    <property type="match status" value="1"/>
</dbReference>
<accession>A0A835THY4</accession>
<evidence type="ECO:0000256" key="1">
    <source>
        <dbReference type="ARBA" id="ARBA00002668"/>
    </source>
</evidence>
<proteinExistence type="predicted"/>
<organism evidence="4 5">
    <name type="scientific">Salix dunnii</name>
    <dbReference type="NCBI Taxonomy" id="1413687"/>
    <lineage>
        <taxon>Eukaryota</taxon>
        <taxon>Viridiplantae</taxon>
        <taxon>Streptophyta</taxon>
        <taxon>Embryophyta</taxon>
        <taxon>Tracheophyta</taxon>
        <taxon>Spermatophyta</taxon>
        <taxon>Magnoliopsida</taxon>
        <taxon>eudicotyledons</taxon>
        <taxon>Gunneridae</taxon>
        <taxon>Pentapetalae</taxon>
        <taxon>rosids</taxon>
        <taxon>fabids</taxon>
        <taxon>Malpighiales</taxon>
        <taxon>Salicaceae</taxon>
        <taxon>Saliceae</taxon>
        <taxon>Salix</taxon>
    </lineage>
</organism>
<dbReference type="InterPro" id="IPR011333">
    <property type="entry name" value="SKP1/BTB/POZ_sf"/>
</dbReference>
<dbReference type="Proteomes" id="UP000657918">
    <property type="component" value="Unassembled WGS sequence"/>
</dbReference>
<dbReference type="Gene3D" id="2.60.120.260">
    <property type="entry name" value="Galactose-binding domain-like"/>
    <property type="match status" value="1"/>
</dbReference>
<dbReference type="SMART" id="SM00225">
    <property type="entry name" value="BTB"/>
    <property type="match status" value="2"/>
</dbReference>
<dbReference type="InterPro" id="IPR000421">
    <property type="entry name" value="FA58C"/>
</dbReference>
<evidence type="ECO:0000313" key="4">
    <source>
        <dbReference type="EMBL" id="KAF9686613.1"/>
    </source>
</evidence>
<dbReference type="InterPro" id="IPR022041">
    <property type="entry name" value="Methyltransf_FA"/>
</dbReference>
<name>A0A835THY4_9ROSI</name>
<dbReference type="EMBL" id="JADGMS010000002">
    <property type="protein sequence ID" value="KAF9686613.1"/>
    <property type="molecule type" value="Genomic_DNA"/>
</dbReference>
<sequence length="804" mass="91980">MIEEKKFLTVAPFQCAWRKDLKFREAGRGCVAFDAFAHNDVTLVFREKVGSQHYHYKRDNSPHYTVILGSHRNRRLKIEVDGKTAVDEEGVALCCSSTFQSYWISIYDGLISIGKGRYPFQNLVFQWLDSKPNCSVRYVGLSCWDKHVGYRNVNVLPLPNNHMLLWKQVDSGEFDGKDDGEQELEGEQMNYEKWGLENFLESWELSDVLFIVGKDERLVPAHKVILQASGNFPLSLSNEDVIQLQNISYQILHALLQYIYTGQTQISEAQLGSLRALSLQFEVMPLVKQCEETAERFKLNKKLFHSGQSVELSYPSFQPHCCMTFPSQLPINVKRLKQLQLTGDYSDINIYIEGHGLVAQLHKVILSLWSVPFSKMFTNGMSESSSSEVFLSDVSPEAFKVMLEFLYSGVLSLEDSVEFGTLLLQVLLLADQFGVTHLYQECCKTLLECLSEDSVCPILQAVSSIPSCKLIEETCERKFAMHFDYCTTSSLDFILLDETNFSNIIQHQDLTVTSEERVLNAIFLWGMRAKEFCGWEKVSELLALSTPDLLFKDRFQSLNDLLPFVRFPLMPHDLLKKLGQSNLGRHDPIFHDLVREGIGYVEFESLRPGIEQNLRFQHRRSSYKELQYISDGDSNGVLYFAGTSYGKHQWINPVLTKRITITASSPPSRYTDPKALVSRTYQGTSFAGPRMEGGHIHAWWMIDIGQDHQLMCNHYTLRQDGSRVFIRSWNLQGSLDGKTWTNLRVHENDQTICKAGQFASWPITGPQALLPFRFFRVILTGPTTDASNPHNLCICFLELYGYFH</sequence>
<reference evidence="4 5" key="1">
    <citation type="submission" date="2020-10" db="EMBL/GenBank/DDBJ databases">
        <title>Plant Genome Project.</title>
        <authorList>
            <person name="Zhang R.-G."/>
        </authorList>
    </citation>
    <scope>NUCLEOTIDE SEQUENCE [LARGE SCALE GENOMIC DNA]</scope>
    <source>
        <strain evidence="4">FAFU-HL-1</strain>
        <tissue evidence="4">Leaf</tissue>
    </source>
</reference>
<gene>
    <name evidence="4" type="ORF">SADUNF_Sadunf02G0007400</name>
</gene>
<feature type="domain" description="BTB" evidence="3">
    <location>
        <begin position="346"/>
        <end position="415"/>
    </location>
</feature>
<feature type="domain" description="BTB" evidence="3">
    <location>
        <begin position="206"/>
        <end position="268"/>
    </location>
</feature>
<dbReference type="OrthoDB" id="19132at2759"/>
<dbReference type="Pfam" id="PF07707">
    <property type="entry name" value="BACK"/>
    <property type="match status" value="1"/>
</dbReference>
<dbReference type="Gene3D" id="3.30.710.10">
    <property type="entry name" value="Potassium Channel Kv1.1, Chain A"/>
    <property type="match status" value="2"/>
</dbReference>
<dbReference type="InterPro" id="IPR008979">
    <property type="entry name" value="Galactose-bd-like_sf"/>
</dbReference>
<comment type="caution">
    <text evidence="4">The sequence shown here is derived from an EMBL/GenBank/DDBJ whole genome shotgun (WGS) entry which is preliminary data.</text>
</comment>
<dbReference type="SUPFAM" id="SSF49785">
    <property type="entry name" value="Galactose-binding domain-like"/>
    <property type="match status" value="1"/>
</dbReference>
<dbReference type="Gene3D" id="1.25.40.420">
    <property type="match status" value="1"/>
</dbReference>
<dbReference type="InterPro" id="IPR000210">
    <property type="entry name" value="BTB/POZ_dom"/>
</dbReference>
<evidence type="ECO:0000259" key="3">
    <source>
        <dbReference type="PROSITE" id="PS50097"/>
    </source>
</evidence>
<protein>
    <recommendedName>
        <fullName evidence="3">BTB domain-containing protein</fullName>
    </recommendedName>
</protein>
<dbReference type="CDD" id="cd18186">
    <property type="entry name" value="BTB_POZ_ZBTB_KLHL-like"/>
    <property type="match status" value="2"/>
</dbReference>
<dbReference type="Pfam" id="PF00651">
    <property type="entry name" value="BTB"/>
    <property type="match status" value="2"/>
</dbReference>
<dbReference type="Pfam" id="PF12248">
    <property type="entry name" value="Methyltransf_FA"/>
    <property type="match status" value="1"/>
</dbReference>
<evidence type="ECO:0000313" key="5">
    <source>
        <dbReference type="Proteomes" id="UP000657918"/>
    </source>
</evidence>
<comment type="pathway">
    <text evidence="2">Protein modification; protein ubiquitination.</text>
</comment>